<protein>
    <submittedName>
        <fullName evidence="1">Uncharacterized protein</fullName>
    </submittedName>
</protein>
<dbReference type="AlphaFoldDB" id="A0AA42B3L7"/>
<feature type="non-terminal residue" evidence="1">
    <location>
        <position position="1"/>
    </location>
</feature>
<reference evidence="1" key="1">
    <citation type="submission" date="2022-03" db="EMBL/GenBank/DDBJ databases">
        <title>A functionally conserved STORR gene fusion in Papaver species that diverged 16.8 million years ago.</title>
        <authorList>
            <person name="Catania T."/>
        </authorList>
    </citation>
    <scope>NUCLEOTIDE SEQUENCE</scope>
    <source>
        <strain evidence="1">S-191538</strain>
    </source>
</reference>
<dbReference type="InterPro" id="IPR021827">
    <property type="entry name" value="Nup186/Nup192/Nup205"/>
</dbReference>
<keyword evidence="2" id="KW-1185">Reference proteome</keyword>
<sequence length="70" mass="7952">TLTPHMQPQVEDLYTNRSQGKLLRPALCDQQQGNFSINLWTRAFKDAFQRLCPLRAAGHECGCLPILARL</sequence>
<dbReference type="EMBL" id="JAJJMA010312448">
    <property type="protein sequence ID" value="MCL7049141.1"/>
    <property type="molecule type" value="Genomic_DNA"/>
</dbReference>
<evidence type="ECO:0000313" key="2">
    <source>
        <dbReference type="Proteomes" id="UP001177140"/>
    </source>
</evidence>
<organism evidence="1 2">
    <name type="scientific">Papaver nudicaule</name>
    <name type="common">Iceland poppy</name>
    <dbReference type="NCBI Taxonomy" id="74823"/>
    <lineage>
        <taxon>Eukaryota</taxon>
        <taxon>Viridiplantae</taxon>
        <taxon>Streptophyta</taxon>
        <taxon>Embryophyta</taxon>
        <taxon>Tracheophyta</taxon>
        <taxon>Spermatophyta</taxon>
        <taxon>Magnoliopsida</taxon>
        <taxon>Ranunculales</taxon>
        <taxon>Papaveraceae</taxon>
        <taxon>Papaveroideae</taxon>
        <taxon>Papaver</taxon>
    </lineage>
</organism>
<comment type="caution">
    <text evidence="1">The sequence shown here is derived from an EMBL/GenBank/DDBJ whole genome shotgun (WGS) entry which is preliminary data.</text>
</comment>
<dbReference type="GO" id="GO:0005643">
    <property type="term" value="C:nuclear pore"/>
    <property type="evidence" value="ECO:0007669"/>
    <property type="project" value="InterPro"/>
</dbReference>
<gene>
    <name evidence="1" type="ORF">MKW94_007616</name>
</gene>
<dbReference type="PANTHER" id="PTHR31344">
    <property type="entry name" value="NUCLEAR PORE COMPLEX PROTEIN NUP205"/>
    <property type="match status" value="1"/>
</dbReference>
<feature type="non-terminal residue" evidence="1">
    <location>
        <position position="70"/>
    </location>
</feature>
<name>A0AA42B3L7_PAPNU</name>
<dbReference type="PANTHER" id="PTHR31344:SF11">
    <property type="entry name" value="NUCLEOLAR PROTEIN GAR2-LIKE PROTEIN"/>
    <property type="match status" value="1"/>
</dbReference>
<proteinExistence type="predicted"/>
<evidence type="ECO:0000313" key="1">
    <source>
        <dbReference type="EMBL" id="MCL7049141.1"/>
    </source>
</evidence>
<dbReference type="Proteomes" id="UP001177140">
    <property type="component" value="Unassembled WGS sequence"/>
</dbReference>
<accession>A0AA42B3L7</accession>